<evidence type="ECO:0000313" key="2">
    <source>
        <dbReference type="EMBL" id="MBI3128625.1"/>
    </source>
</evidence>
<evidence type="ECO:0000259" key="1">
    <source>
        <dbReference type="Pfam" id="PF00582"/>
    </source>
</evidence>
<dbReference type="CDD" id="cd00293">
    <property type="entry name" value="USP-like"/>
    <property type="match status" value="1"/>
</dbReference>
<protein>
    <submittedName>
        <fullName evidence="2">Universal stress protein</fullName>
    </submittedName>
</protein>
<organism evidence="2 3">
    <name type="scientific">Tectimicrobiota bacterium</name>
    <dbReference type="NCBI Taxonomy" id="2528274"/>
    <lineage>
        <taxon>Bacteria</taxon>
        <taxon>Pseudomonadati</taxon>
        <taxon>Nitrospinota/Tectimicrobiota group</taxon>
        <taxon>Candidatus Tectimicrobiota</taxon>
    </lineage>
</organism>
<dbReference type="Pfam" id="PF00582">
    <property type="entry name" value="Usp"/>
    <property type="match status" value="1"/>
</dbReference>
<gene>
    <name evidence="2" type="ORF">HYZ11_13555</name>
</gene>
<dbReference type="EMBL" id="JACPUR010000034">
    <property type="protein sequence ID" value="MBI3128625.1"/>
    <property type="molecule type" value="Genomic_DNA"/>
</dbReference>
<evidence type="ECO:0000313" key="3">
    <source>
        <dbReference type="Proteomes" id="UP000782312"/>
    </source>
</evidence>
<dbReference type="Gene3D" id="3.40.50.12370">
    <property type="match status" value="1"/>
</dbReference>
<name>A0A932HZK3_UNCTE</name>
<dbReference type="InterPro" id="IPR006016">
    <property type="entry name" value="UspA"/>
</dbReference>
<feature type="domain" description="UspA" evidence="1">
    <location>
        <begin position="16"/>
        <end position="134"/>
    </location>
</feature>
<dbReference type="AlphaFoldDB" id="A0A932HZK3"/>
<dbReference type="Proteomes" id="UP000782312">
    <property type="component" value="Unassembled WGS sequence"/>
</dbReference>
<proteinExistence type="predicted"/>
<reference evidence="2" key="1">
    <citation type="submission" date="2020-07" db="EMBL/GenBank/DDBJ databases">
        <title>Huge and variable diversity of episymbiotic CPR bacteria and DPANN archaea in groundwater ecosystems.</title>
        <authorList>
            <person name="He C.Y."/>
            <person name="Keren R."/>
            <person name="Whittaker M."/>
            <person name="Farag I.F."/>
            <person name="Doudna J."/>
            <person name="Cate J.H.D."/>
            <person name="Banfield J.F."/>
        </authorList>
    </citation>
    <scope>NUCLEOTIDE SEQUENCE</scope>
    <source>
        <strain evidence="2">NC_groundwater_763_Ag_S-0.2um_68_21</strain>
    </source>
</reference>
<comment type="caution">
    <text evidence="2">The sequence shown here is derived from an EMBL/GenBank/DDBJ whole genome shotgun (WGS) entry which is preliminary data.</text>
</comment>
<dbReference type="SUPFAM" id="SSF52402">
    <property type="entry name" value="Adenine nucleotide alpha hydrolases-like"/>
    <property type="match status" value="1"/>
</dbReference>
<accession>A0A932HZK3</accession>
<sequence length="159" mass="17060">MAASRIVLAVALQRYVDFPPVALRAREVAAALARAGRAVIDVVTVEAPASLLPDVESTEEKLNRFVRALRGMGLEVEGHLLAGKPSERIPSFVVHSGAEFLVIGSHSKRSPLDVGLGSTANALVGECPCPIVMVWPTREESARARELMIPGYPFVFPYG</sequence>